<organism evidence="3 4">
    <name type="scientific">Cryoendolithus antarcticus</name>
    <dbReference type="NCBI Taxonomy" id="1507870"/>
    <lineage>
        <taxon>Eukaryota</taxon>
        <taxon>Fungi</taxon>
        <taxon>Dikarya</taxon>
        <taxon>Ascomycota</taxon>
        <taxon>Pezizomycotina</taxon>
        <taxon>Dothideomycetes</taxon>
        <taxon>Dothideomycetidae</taxon>
        <taxon>Cladosporiales</taxon>
        <taxon>Cladosporiaceae</taxon>
        <taxon>Cryoendolithus</taxon>
    </lineage>
</organism>
<dbReference type="InterPro" id="IPR002347">
    <property type="entry name" value="SDR_fam"/>
</dbReference>
<dbReference type="PRINTS" id="PR00081">
    <property type="entry name" value="GDHRDH"/>
</dbReference>
<evidence type="ECO:0000313" key="3">
    <source>
        <dbReference type="EMBL" id="OQO08192.1"/>
    </source>
</evidence>
<comment type="caution">
    <text evidence="3">The sequence shown here is derived from an EMBL/GenBank/DDBJ whole genome shotgun (WGS) entry which is preliminary data.</text>
</comment>
<dbReference type="Proteomes" id="UP000192596">
    <property type="component" value="Unassembled WGS sequence"/>
</dbReference>
<protein>
    <submittedName>
        <fullName evidence="3">Uncharacterized protein</fullName>
    </submittedName>
</protein>
<proteinExistence type="inferred from homology"/>
<dbReference type="STRING" id="1507870.A0A1V8TAI5"/>
<dbReference type="GO" id="GO:0016491">
    <property type="term" value="F:oxidoreductase activity"/>
    <property type="evidence" value="ECO:0007669"/>
    <property type="project" value="UniProtKB-KW"/>
</dbReference>
<keyword evidence="4" id="KW-1185">Reference proteome</keyword>
<evidence type="ECO:0000256" key="2">
    <source>
        <dbReference type="ARBA" id="ARBA00023002"/>
    </source>
</evidence>
<dbReference type="EMBL" id="NAJO01000013">
    <property type="protein sequence ID" value="OQO08192.1"/>
    <property type="molecule type" value="Genomic_DNA"/>
</dbReference>
<accession>A0A1V8TAI5</accession>
<evidence type="ECO:0000256" key="1">
    <source>
        <dbReference type="ARBA" id="ARBA00006484"/>
    </source>
</evidence>
<dbReference type="PANTHER" id="PTHR42901">
    <property type="entry name" value="ALCOHOL DEHYDROGENASE"/>
    <property type="match status" value="1"/>
</dbReference>
<dbReference type="InParanoid" id="A0A1V8TAI5"/>
<name>A0A1V8TAI5_9PEZI</name>
<dbReference type="Gene3D" id="3.40.50.720">
    <property type="entry name" value="NAD(P)-binding Rossmann-like Domain"/>
    <property type="match status" value="1"/>
</dbReference>
<dbReference type="OrthoDB" id="1933717at2759"/>
<dbReference type="AlphaFoldDB" id="A0A1V8TAI5"/>
<sequence length="253" mass="26596">MSVGIGKAIAIGFAQAGAQSVSILGRHDGRLIAAVADIRAAATNAASVVGYEIADLLKREEVDRALRSILAQIRKIDILVCNAAVLPAIGPLAGYEADEFTIGFSINVLSTFNTVHAFLPLAPPNATIISITAAAAHIAPLPGASAYAVGKAATLKMMDYFAAENPRFHIVSMQPGTVATNMSAQMGVKAPDSGKLLTTELPGHFCVWLASPEARFLKNKIVWANWDVDELVARSSEIENSMLLTCGLNGVPM</sequence>
<dbReference type="SUPFAM" id="SSF51735">
    <property type="entry name" value="NAD(P)-binding Rossmann-fold domains"/>
    <property type="match status" value="1"/>
</dbReference>
<comment type="similarity">
    <text evidence="1">Belongs to the short-chain dehydrogenases/reductases (SDR) family.</text>
</comment>
<gene>
    <name evidence="3" type="ORF">B0A48_06986</name>
</gene>
<keyword evidence="2" id="KW-0560">Oxidoreductase</keyword>
<evidence type="ECO:0000313" key="4">
    <source>
        <dbReference type="Proteomes" id="UP000192596"/>
    </source>
</evidence>
<reference evidence="4" key="1">
    <citation type="submission" date="2017-03" db="EMBL/GenBank/DDBJ databases">
        <title>Genomes of endolithic fungi from Antarctica.</title>
        <authorList>
            <person name="Coleine C."/>
            <person name="Masonjones S."/>
            <person name="Stajich J.E."/>
        </authorList>
    </citation>
    <scope>NUCLEOTIDE SEQUENCE [LARGE SCALE GENOMIC DNA]</scope>
    <source>
        <strain evidence="4">CCFEE 5527</strain>
    </source>
</reference>
<dbReference type="Pfam" id="PF00106">
    <property type="entry name" value="adh_short"/>
    <property type="match status" value="1"/>
</dbReference>
<dbReference type="PANTHER" id="PTHR42901:SF1">
    <property type="entry name" value="ALCOHOL DEHYDROGENASE"/>
    <property type="match status" value="1"/>
</dbReference>
<dbReference type="CDD" id="cd05233">
    <property type="entry name" value="SDR_c"/>
    <property type="match status" value="1"/>
</dbReference>
<dbReference type="InterPro" id="IPR036291">
    <property type="entry name" value="NAD(P)-bd_dom_sf"/>
</dbReference>